<gene>
    <name evidence="1" type="ORF">GMA8713_01617</name>
</gene>
<keyword evidence="2" id="KW-1185">Reference proteome</keyword>
<dbReference type="AlphaFoldDB" id="A0A128F216"/>
<dbReference type="EMBL" id="FIZY01000011">
    <property type="protein sequence ID" value="CZF80833.1"/>
    <property type="molecule type" value="Genomic_DNA"/>
</dbReference>
<evidence type="ECO:0000313" key="1">
    <source>
        <dbReference type="EMBL" id="CZF80833.1"/>
    </source>
</evidence>
<accession>A0A128F216</accession>
<reference evidence="2" key="1">
    <citation type="submission" date="2016-02" db="EMBL/GenBank/DDBJ databases">
        <authorList>
            <person name="Rodrigo-Torres Lidia"/>
            <person name="Arahal R.David."/>
        </authorList>
    </citation>
    <scope>NUCLEOTIDE SEQUENCE [LARGE SCALE GENOMIC DNA]</scope>
    <source>
        <strain evidence="2">CECT 8713</strain>
    </source>
</reference>
<name>A0A128F216_9GAMM</name>
<organism evidence="1 2">
    <name type="scientific">Grimontia marina</name>
    <dbReference type="NCBI Taxonomy" id="646534"/>
    <lineage>
        <taxon>Bacteria</taxon>
        <taxon>Pseudomonadati</taxon>
        <taxon>Pseudomonadota</taxon>
        <taxon>Gammaproteobacteria</taxon>
        <taxon>Vibrionales</taxon>
        <taxon>Vibrionaceae</taxon>
        <taxon>Grimontia</taxon>
    </lineage>
</organism>
<proteinExistence type="predicted"/>
<evidence type="ECO:0000313" key="2">
    <source>
        <dbReference type="Proteomes" id="UP000073601"/>
    </source>
</evidence>
<protein>
    <submittedName>
        <fullName evidence="1">Uncharacterized protein</fullName>
    </submittedName>
</protein>
<dbReference type="Proteomes" id="UP000073601">
    <property type="component" value="Unassembled WGS sequence"/>
</dbReference>
<sequence>MMHNAVRQKLGVSIALKQSLSLMADVASVAIDEFKEQHPLCIVTTKQRPGSASISCFMDSVTSPLTDSIR</sequence>